<organism evidence="2 3">
    <name type="scientific">Amsacta moorei entomopoxvirus</name>
    <name type="common">AmEPV</name>
    <dbReference type="NCBI Taxonomy" id="28321"/>
    <lineage>
        <taxon>Viruses</taxon>
        <taxon>Varidnaviria</taxon>
        <taxon>Bamfordvirae</taxon>
        <taxon>Nucleocytoviricota</taxon>
        <taxon>Pokkesviricetes</taxon>
        <taxon>Chitovirales</taxon>
        <taxon>Poxviridae</taxon>
        <taxon>Entomopoxvirinae</taxon>
        <taxon>Betaentomopoxvirus</taxon>
    </lineage>
</organism>
<reference evidence="2 3" key="1">
    <citation type="journal article" date="2000" name="Virology">
        <title>Complete genomic sequence of the Amsacta moorei entomopoxvirus: analysis and comparison with other poxviruses.</title>
        <authorList>
            <person name="Bawden A.L."/>
            <person name="Glassberg K.J."/>
            <person name="Diggans J."/>
            <person name="Shaw R."/>
            <person name="Farmerie W."/>
            <person name="Moyer R.W."/>
        </authorList>
    </citation>
    <scope>NUCLEOTIDE SEQUENCE [LARGE SCALE GENOMIC DNA]</scope>
</reference>
<keyword evidence="1" id="KW-0472">Membrane</keyword>
<protein>
    <submittedName>
        <fullName evidence="2">AMV077</fullName>
    </submittedName>
</protein>
<organismHost>
    <name type="scientific">Amsacta</name>
    <dbReference type="NCBI Taxonomy" id="340055"/>
</organismHost>
<evidence type="ECO:0000313" key="2">
    <source>
        <dbReference type="EMBL" id="AAG02783.1"/>
    </source>
</evidence>
<dbReference type="KEGG" id="vg:1494667"/>
<dbReference type="EMBL" id="AF250284">
    <property type="protein sequence ID" value="AAG02783.1"/>
    <property type="molecule type" value="Genomic_DNA"/>
</dbReference>
<proteinExistence type="predicted"/>
<dbReference type="RefSeq" id="NP_064859.1">
    <property type="nucleotide sequence ID" value="NC_002520.1"/>
</dbReference>
<evidence type="ECO:0000256" key="1">
    <source>
        <dbReference type="SAM" id="Phobius"/>
    </source>
</evidence>
<feature type="transmembrane region" description="Helical" evidence="1">
    <location>
        <begin position="62"/>
        <end position="85"/>
    </location>
</feature>
<gene>
    <name evidence="2" type="primary">AMV077</name>
</gene>
<name>Q9EMX2_AMEPV</name>
<keyword evidence="3" id="KW-1185">Reference proteome</keyword>
<dbReference type="Proteomes" id="UP000000872">
    <property type="component" value="Segment"/>
</dbReference>
<dbReference type="GeneID" id="1494667"/>
<evidence type="ECO:0000313" key="3">
    <source>
        <dbReference type="Proteomes" id="UP000000872"/>
    </source>
</evidence>
<accession>Q9EMX2</accession>
<keyword evidence="1" id="KW-0812">Transmembrane</keyword>
<keyword evidence="1" id="KW-1133">Transmembrane helix</keyword>
<feature type="transmembrane region" description="Helical" evidence="1">
    <location>
        <begin position="24"/>
        <end position="42"/>
    </location>
</feature>
<sequence length="87" mass="10211">MSNFFKLIKVSKNLKSFILDHEQLISSIVIGNIILDIILFLLPKIFNFFNFFKLFKKLKSFILQYIQSISSNISGNFILDILLFFNT</sequence>